<accession>A0A5C5BCN9</accession>
<evidence type="ECO:0000313" key="2">
    <source>
        <dbReference type="EMBL" id="TNU73755.1"/>
    </source>
</evidence>
<name>A0A5C5BCN9_9MICO</name>
<dbReference type="AlphaFoldDB" id="A0A5C5BCN9"/>
<feature type="domain" description="N-acetyltransferase" evidence="1">
    <location>
        <begin position="48"/>
        <end position="198"/>
    </location>
</feature>
<dbReference type="GO" id="GO:0016747">
    <property type="term" value="F:acyltransferase activity, transferring groups other than amino-acyl groups"/>
    <property type="evidence" value="ECO:0007669"/>
    <property type="project" value="InterPro"/>
</dbReference>
<evidence type="ECO:0000313" key="3">
    <source>
        <dbReference type="Proteomes" id="UP000313849"/>
    </source>
</evidence>
<organism evidence="2 3">
    <name type="scientific">Miniimonas arenae</name>
    <dbReference type="NCBI Taxonomy" id="676201"/>
    <lineage>
        <taxon>Bacteria</taxon>
        <taxon>Bacillati</taxon>
        <taxon>Actinomycetota</taxon>
        <taxon>Actinomycetes</taxon>
        <taxon>Micrococcales</taxon>
        <taxon>Beutenbergiaceae</taxon>
        <taxon>Miniimonas</taxon>
    </lineage>
</organism>
<proteinExistence type="predicted"/>
<dbReference type="InterPro" id="IPR000182">
    <property type="entry name" value="GNAT_dom"/>
</dbReference>
<dbReference type="OrthoDB" id="9795199at2"/>
<dbReference type="Gene3D" id="3.40.630.30">
    <property type="match status" value="1"/>
</dbReference>
<sequence>MTAQPLERTTLARGALRLEPLRPDHLPALHRALARPEVFAGGWGGGAAALTPERAADPDAFAAWFLDYVPHRAGLTYVVVRVPDGEPAVALDAAPEVVGTTSYGHVDLACESLHVGWTAYAPSVWGTTVNPACKLMLLEHAFASGFHRVQIQADARNDRSRAAISRLGATFEGVLRRTNPRADGTWRDTAVYSVLAPEWPAVEAGLRARLGEAPAAPTDRPAAPDGRP</sequence>
<dbReference type="SUPFAM" id="SSF55729">
    <property type="entry name" value="Acyl-CoA N-acyltransferases (Nat)"/>
    <property type="match status" value="1"/>
</dbReference>
<dbReference type="PROSITE" id="PS51186">
    <property type="entry name" value="GNAT"/>
    <property type="match status" value="1"/>
</dbReference>
<evidence type="ECO:0000259" key="1">
    <source>
        <dbReference type="PROSITE" id="PS51186"/>
    </source>
</evidence>
<protein>
    <submittedName>
        <fullName evidence="2">GNAT family N-acetyltransferase</fullName>
    </submittedName>
</protein>
<keyword evidence="3" id="KW-1185">Reference proteome</keyword>
<comment type="caution">
    <text evidence="2">The sequence shown here is derived from an EMBL/GenBank/DDBJ whole genome shotgun (WGS) entry which is preliminary data.</text>
</comment>
<dbReference type="EMBL" id="VENP01000034">
    <property type="protein sequence ID" value="TNU73755.1"/>
    <property type="molecule type" value="Genomic_DNA"/>
</dbReference>
<dbReference type="PANTHER" id="PTHR43610">
    <property type="entry name" value="BLL6696 PROTEIN"/>
    <property type="match status" value="1"/>
</dbReference>
<dbReference type="PANTHER" id="PTHR43610:SF1">
    <property type="entry name" value="N-ACETYLTRANSFERASE DOMAIN-CONTAINING PROTEIN"/>
    <property type="match status" value="1"/>
</dbReference>
<dbReference type="InterPro" id="IPR016181">
    <property type="entry name" value="Acyl_CoA_acyltransferase"/>
</dbReference>
<reference evidence="2 3" key="1">
    <citation type="submission" date="2019-06" db="EMBL/GenBank/DDBJ databases">
        <title>Draft genome sequence of Miniimonas arenae KCTC 19750T isolated from sea sand.</title>
        <authorList>
            <person name="Park S.-J."/>
        </authorList>
    </citation>
    <scope>NUCLEOTIDE SEQUENCE [LARGE SCALE GENOMIC DNA]</scope>
    <source>
        <strain evidence="2 3">KCTC 19750</strain>
    </source>
</reference>
<dbReference type="RefSeq" id="WP_139987112.1">
    <property type="nucleotide sequence ID" value="NZ_VENP01000034.1"/>
</dbReference>
<keyword evidence="2" id="KW-0808">Transferase</keyword>
<dbReference type="Pfam" id="PF13302">
    <property type="entry name" value="Acetyltransf_3"/>
    <property type="match status" value="1"/>
</dbReference>
<dbReference type="Proteomes" id="UP000313849">
    <property type="component" value="Unassembled WGS sequence"/>
</dbReference>
<gene>
    <name evidence="2" type="ORF">FH969_09820</name>
</gene>